<dbReference type="Proteomes" id="UP000541610">
    <property type="component" value="Unassembled WGS sequence"/>
</dbReference>
<evidence type="ECO:0000313" key="3">
    <source>
        <dbReference type="Proteomes" id="UP000541610"/>
    </source>
</evidence>
<reference evidence="2 3" key="1">
    <citation type="submission" date="2020-04" db="EMBL/GenBank/DDBJ databases">
        <title>Perkinsus olseni comparative genomics.</title>
        <authorList>
            <person name="Bogema D.R."/>
        </authorList>
    </citation>
    <scope>NUCLEOTIDE SEQUENCE [LARGE SCALE GENOMIC DNA]</scope>
    <source>
        <strain evidence="2">00978-12</strain>
    </source>
</reference>
<dbReference type="EMBL" id="JABANP010000440">
    <property type="protein sequence ID" value="KAF4682339.1"/>
    <property type="molecule type" value="Genomic_DNA"/>
</dbReference>
<gene>
    <name evidence="2" type="ORF">FOZ60_010733</name>
</gene>
<sequence>MTPGSPESMLGTKSQSTTPPQDHASDSCMPLKATRCIVNSRLADTHPVIILKAVRAGTYEDPELGCEMKELTVGDHSEVKVSHEGENLCVEGLRDWWKQQTGQDGGEPVVVDLT</sequence>
<protein>
    <submittedName>
        <fullName evidence="2">Uncharacterized protein</fullName>
    </submittedName>
</protein>
<proteinExistence type="predicted"/>
<feature type="compositionally biased region" description="Polar residues" evidence="1">
    <location>
        <begin position="11"/>
        <end position="20"/>
    </location>
</feature>
<accession>A0A7J6NEV7</accession>
<feature type="region of interest" description="Disordered" evidence="1">
    <location>
        <begin position="1"/>
        <end position="27"/>
    </location>
</feature>
<dbReference type="AlphaFoldDB" id="A0A7J6NEV7"/>
<comment type="caution">
    <text evidence="2">The sequence shown here is derived from an EMBL/GenBank/DDBJ whole genome shotgun (WGS) entry which is preliminary data.</text>
</comment>
<organism evidence="2 3">
    <name type="scientific">Perkinsus olseni</name>
    <name type="common">Perkinsus atlanticus</name>
    <dbReference type="NCBI Taxonomy" id="32597"/>
    <lineage>
        <taxon>Eukaryota</taxon>
        <taxon>Sar</taxon>
        <taxon>Alveolata</taxon>
        <taxon>Perkinsozoa</taxon>
        <taxon>Perkinsea</taxon>
        <taxon>Perkinsida</taxon>
        <taxon>Perkinsidae</taxon>
        <taxon>Perkinsus</taxon>
    </lineage>
</organism>
<evidence type="ECO:0000313" key="2">
    <source>
        <dbReference type="EMBL" id="KAF4682339.1"/>
    </source>
</evidence>
<name>A0A7J6NEV7_PEROL</name>
<evidence type="ECO:0000256" key="1">
    <source>
        <dbReference type="SAM" id="MobiDB-lite"/>
    </source>
</evidence>